<name>A0A0D6B6V1_RHOSU</name>
<accession>A0A0D6B6V1</accession>
<dbReference type="AlphaFoldDB" id="A0A0D6B6V1"/>
<dbReference type="PATRIC" id="fig|35806.4.peg.3836"/>
<evidence type="ECO:0000313" key="2">
    <source>
        <dbReference type="EMBL" id="BAQ70868.1"/>
    </source>
</evidence>
<dbReference type="KEGG" id="rsu:NHU_03742"/>
<reference evidence="2 3" key="1">
    <citation type="submission" date="2015-02" db="EMBL/GenBank/DDBJ databases">
        <title>Genome sequene of Rhodovulum sulfidophilum DSM 2351.</title>
        <authorList>
            <person name="Nagao N."/>
        </authorList>
    </citation>
    <scope>NUCLEOTIDE SEQUENCE [LARGE SCALE GENOMIC DNA]</scope>
    <source>
        <strain evidence="2 3">DSM 2351</strain>
    </source>
</reference>
<feature type="region of interest" description="Disordered" evidence="1">
    <location>
        <begin position="105"/>
        <end position="126"/>
    </location>
</feature>
<evidence type="ECO:0000313" key="3">
    <source>
        <dbReference type="Proteomes" id="UP000064912"/>
    </source>
</evidence>
<dbReference type="Proteomes" id="UP000064912">
    <property type="component" value="Chromosome"/>
</dbReference>
<feature type="region of interest" description="Disordered" evidence="1">
    <location>
        <begin position="1"/>
        <end position="33"/>
    </location>
</feature>
<evidence type="ECO:0000256" key="1">
    <source>
        <dbReference type="SAM" id="MobiDB-lite"/>
    </source>
</evidence>
<protein>
    <submittedName>
        <fullName evidence="2">Uncharacterized protein</fullName>
    </submittedName>
</protein>
<feature type="compositionally biased region" description="Low complexity" evidence="1">
    <location>
        <begin position="105"/>
        <end position="120"/>
    </location>
</feature>
<proteinExistence type="predicted"/>
<sequence>MATAKVRQAAPGADMAAPISTTKSPSERGPMSIHEIKGKGVNRARVVCDGCGREEVVTYNYLHRPGRVWVPDAGQINRKMTGQGWAEVKGKLLCPACEAKRKATGMTKTTTAPAAKPAEALRQPSREQRREIVDMLREVYDPEAERYRQNDTDATVADVLGVMPGWVAEIREAFFGPDGGNEGIEAATERLAALERDIRAISDLAGKQQEAASKKLAEVSAMRAELGRIKGAVGPRALRAAGVK</sequence>
<organism evidence="2 3">
    <name type="scientific">Rhodovulum sulfidophilum</name>
    <name type="common">Rhodobacter sulfidophilus</name>
    <dbReference type="NCBI Taxonomy" id="35806"/>
    <lineage>
        <taxon>Bacteria</taxon>
        <taxon>Pseudomonadati</taxon>
        <taxon>Pseudomonadota</taxon>
        <taxon>Alphaproteobacteria</taxon>
        <taxon>Rhodobacterales</taxon>
        <taxon>Paracoccaceae</taxon>
        <taxon>Rhodovulum</taxon>
    </lineage>
</organism>
<gene>
    <name evidence="2" type="ORF">NHU_03742</name>
</gene>
<dbReference type="EMBL" id="AP014800">
    <property type="protein sequence ID" value="BAQ70868.1"/>
    <property type="molecule type" value="Genomic_DNA"/>
</dbReference>